<keyword evidence="1" id="KW-0645">Protease</keyword>
<dbReference type="GO" id="GO:0006508">
    <property type="term" value="P:proteolysis"/>
    <property type="evidence" value="ECO:0007669"/>
    <property type="project" value="InterPro"/>
</dbReference>
<reference evidence="4 5" key="1">
    <citation type="submission" date="2017-04" db="EMBL/GenBank/DDBJ databases">
        <title>Genome Sequence of the Model Brown-Rot Fungus Postia placenta SB12.</title>
        <authorList>
            <consortium name="DOE Joint Genome Institute"/>
            <person name="Gaskell J."/>
            <person name="Kersten P."/>
            <person name="Larrondo L.F."/>
            <person name="Canessa P."/>
            <person name="Martinez D."/>
            <person name="Hibbett D."/>
            <person name="Schmoll M."/>
            <person name="Kubicek C.P."/>
            <person name="Martinez A.T."/>
            <person name="Yadav J."/>
            <person name="Master E."/>
            <person name="Magnuson J.K."/>
            <person name="James T."/>
            <person name="Yaver D."/>
            <person name="Berka R."/>
            <person name="Labutti K."/>
            <person name="Lipzen A."/>
            <person name="Aerts A."/>
            <person name="Barry K."/>
            <person name="Henrissat B."/>
            <person name="Blanchette R."/>
            <person name="Grigoriev I."/>
            <person name="Cullen D."/>
        </authorList>
    </citation>
    <scope>NUCLEOTIDE SEQUENCE [LARGE SCALE GENOMIC DNA]</scope>
    <source>
        <strain evidence="4 5">MAD-698-R-SB12</strain>
    </source>
</reference>
<protein>
    <recommendedName>
        <fullName evidence="3">DUF4100 domain-containing protein</fullName>
    </recommendedName>
</protein>
<evidence type="ECO:0000313" key="5">
    <source>
        <dbReference type="Proteomes" id="UP000194127"/>
    </source>
</evidence>
<dbReference type="Pfam" id="PF13352">
    <property type="entry name" value="DUF4100"/>
    <property type="match status" value="1"/>
</dbReference>
<feature type="region of interest" description="Disordered" evidence="2">
    <location>
        <begin position="432"/>
        <end position="461"/>
    </location>
</feature>
<dbReference type="CDD" id="cd00303">
    <property type="entry name" value="retropepsin_like"/>
    <property type="match status" value="1"/>
</dbReference>
<accession>A0A1X6MKQ5</accession>
<evidence type="ECO:0000259" key="3">
    <source>
        <dbReference type="Pfam" id="PF13352"/>
    </source>
</evidence>
<sequence>MVPMPLRGSKYAPRFRGKQLETFLIDFEKLAKRAGLKEEELPTEVLTYCSSSVRDLLRKNAAFKGNDWNAAKKVMRLFYRDKSDEQVTVLGLREFSERMRRKQKVGTSRALDEYAIAFGKRMGDLVSQGQLTEKERDVLFYRGLGKNVRAGIRSALEQIKGGRPLIVDPPSMEEVLKAAQDLFNVLNIDYDPSSGENEWDSDTDSDEGGRHKNKRKKTRVVKVKTEQKGTTIPDTGALVEQVTRLSEQIRQMALAVGQASRKVVAIAGGVTIDLLREGLVKFASESGRLVRMDGSPLPQANGLPGGFAAIIRREYREWRGKERDVPPHQTGKPANVFTMGLMRNEERVLQGNVFAASSEEVYSFPVQTRAQLKKGGNVPATDELQKSVRFEFEHRTEGGNTTTPEVTVRAPATPTKLTPLKGVVPSMTEVMPHRSNTESGWRERERLKREGRQNTSDAERSRFSKYSQFRFTSEIQEGLSIEGVQDKILETPVTLPLREILGMAPELQKRFAVLTRTRKEAASRSVEAIETGEQGMEDDARTSYDEDPGSAMLEYTTAEELYGLLERYAGAVAIGSKRFYAMACGFLHGKFGTEQVTFLVDSGSELNLITRRIWEQAGVDMDEDGSRWSLKGINGDPVPLLGCCRDAPVEIGGKRFDHHFFVSNREFGNYNGILGQPWLQWNSTQVEYTRGGQVDIVVYPTGDKSGEKVKLKILGTSHPRNSERLVMEKPPKQQLVATIEEVSDQGF</sequence>
<proteinExistence type="predicted"/>
<dbReference type="OrthoDB" id="2758461at2759"/>
<dbReference type="GeneID" id="36326456"/>
<dbReference type="GO" id="GO:0004190">
    <property type="term" value="F:aspartic-type endopeptidase activity"/>
    <property type="evidence" value="ECO:0007669"/>
    <property type="project" value="UniProtKB-KW"/>
</dbReference>
<dbReference type="Proteomes" id="UP000194127">
    <property type="component" value="Unassembled WGS sequence"/>
</dbReference>
<dbReference type="Gene3D" id="2.40.70.10">
    <property type="entry name" value="Acid Proteases"/>
    <property type="match status" value="1"/>
</dbReference>
<dbReference type="InterPro" id="IPR025165">
    <property type="entry name" value="DUF4100"/>
</dbReference>
<keyword evidence="5" id="KW-1185">Reference proteome</keyword>
<dbReference type="EMBL" id="KZ110611">
    <property type="protein sequence ID" value="OSX56869.1"/>
    <property type="molecule type" value="Genomic_DNA"/>
</dbReference>
<name>A0A1X6MKQ5_9APHY</name>
<dbReference type="STRING" id="670580.A0A1X6MKQ5"/>
<dbReference type="AlphaFoldDB" id="A0A1X6MKQ5"/>
<keyword evidence="1" id="KW-0064">Aspartyl protease</keyword>
<keyword evidence="1" id="KW-0378">Hydrolase</keyword>
<dbReference type="SUPFAM" id="SSF50630">
    <property type="entry name" value="Acid proteases"/>
    <property type="match status" value="1"/>
</dbReference>
<feature type="compositionally biased region" description="Acidic residues" evidence="2">
    <location>
        <begin position="197"/>
        <end position="206"/>
    </location>
</feature>
<evidence type="ECO:0000256" key="2">
    <source>
        <dbReference type="SAM" id="MobiDB-lite"/>
    </source>
</evidence>
<feature type="domain" description="DUF4100" evidence="3">
    <location>
        <begin position="287"/>
        <end position="523"/>
    </location>
</feature>
<gene>
    <name evidence="4" type="ORF">POSPLADRAFT_1062377</name>
</gene>
<dbReference type="PROSITE" id="PS00141">
    <property type="entry name" value="ASP_PROTEASE"/>
    <property type="match status" value="1"/>
</dbReference>
<dbReference type="InterPro" id="IPR021109">
    <property type="entry name" value="Peptidase_aspartic_dom_sf"/>
</dbReference>
<dbReference type="Pfam" id="PF13650">
    <property type="entry name" value="Asp_protease_2"/>
    <property type="match status" value="1"/>
</dbReference>
<dbReference type="RefSeq" id="XP_024333663.1">
    <property type="nucleotide sequence ID" value="XM_024481506.1"/>
</dbReference>
<evidence type="ECO:0000256" key="1">
    <source>
        <dbReference type="ARBA" id="ARBA00022750"/>
    </source>
</evidence>
<organism evidence="4 5">
    <name type="scientific">Postia placenta MAD-698-R-SB12</name>
    <dbReference type="NCBI Taxonomy" id="670580"/>
    <lineage>
        <taxon>Eukaryota</taxon>
        <taxon>Fungi</taxon>
        <taxon>Dikarya</taxon>
        <taxon>Basidiomycota</taxon>
        <taxon>Agaricomycotina</taxon>
        <taxon>Agaricomycetes</taxon>
        <taxon>Polyporales</taxon>
        <taxon>Adustoporiaceae</taxon>
        <taxon>Rhodonia</taxon>
    </lineage>
</organism>
<feature type="region of interest" description="Disordered" evidence="2">
    <location>
        <begin position="194"/>
        <end position="218"/>
    </location>
</feature>
<evidence type="ECO:0000313" key="4">
    <source>
        <dbReference type="EMBL" id="OSX56869.1"/>
    </source>
</evidence>
<dbReference type="InterPro" id="IPR001969">
    <property type="entry name" value="Aspartic_peptidase_AS"/>
</dbReference>